<dbReference type="Proteomes" id="UP000308181">
    <property type="component" value="Unassembled WGS sequence"/>
</dbReference>
<dbReference type="InterPro" id="IPR029063">
    <property type="entry name" value="SAM-dependent_MTases_sf"/>
</dbReference>
<evidence type="ECO:0000313" key="10">
    <source>
        <dbReference type="Proteomes" id="UP000308181"/>
    </source>
</evidence>
<dbReference type="InterPro" id="IPR016909">
    <property type="entry name" value="rRNA_lsu_MeTfrase_F"/>
</dbReference>
<evidence type="ECO:0000256" key="7">
    <source>
        <dbReference type="HAMAP-Rule" id="MF_01848"/>
    </source>
</evidence>
<evidence type="ECO:0000256" key="1">
    <source>
        <dbReference type="ARBA" id="ARBA00005878"/>
    </source>
</evidence>
<keyword evidence="10" id="KW-1185">Reference proteome</keyword>
<comment type="subcellular location">
    <subcellularLocation>
        <location evidence="7">Cytoplasm</location>
    </subcellularLocation>
</comment>
<keyword evidence="2 7" id="KW-0963">Cytoplasm</keyword>
<comment type="catalytic activity">
    <reaction evidence="7">
        <text>adenosine(1618) in 23S rRNA + S-adenosyl-L-methionine = N(6)-methyladenosine(1618) in 23S rRNA + S-adenosyl-L-homocysteine + H(+)</text>
        <dbReference type="Rhea" id="RHEA:16497"/>
        <dbReference type="Rhea" id="RHEA-COMP:10229"/>
        <dbReference type="Rhea" id="RHEA-COMP:10231"/>
        <dbReference type="ChEBI" id="CHEBI:15378"/>
        <dbReference type="ChEBI" id="CHEBI:57856"/>
        <dbReference type="ChEBI" id="CHEBI:59789"/>
        <dbReference type="ChEBI" id="CHEBI:74411"/>
        <dbReference type="ChEBI" id="CHEBI:74449"/>
        <dbReference type="EC" id="2.1.1.181"/>
    </reaction>
</comment>
<dbReference type="SUPFAM" id="SSF53335">
    <property type="entry name" value="S-adenosyl-L-methionine-dependent methyltransferases"/>
    <property type="match status" value="1"/>
</dbReference>
<dbReference type="Gene3D" id="3.40.50.150">
    <property type="entry name" value="Vaccinia Virus protein VP39"/>
    <property type="match status" value="1"/>
</dbReference>
<dbReference type="GO" id="GO:0005737">
    <property type="term" value="C:cytoplasm"/>
    <property type="evidence" value="ECO:0007669"/>
    <property type="project" value="UniProtKB-SubCell"/>
</dbReference>
<sequence>MAKKKQKKRNPKEKGKLHPRNKHQGRYNLKELMVTCPALAPFIIINEYEEYQNETIDFANPEAVKTLNKALLEHYYEVKNWDIPAGYLCPPIPGRADYIHHIADLLASSNHGEIIKGNQIKCLDIGVGANCVYPLIGNHEYKWNFMGSDIDPTSIESATAIVNANSHLKASIKFRLQPNHRNIFPGVLEKTERFEVSICNPPFHASLAEATAGTLRKLNNLSDHKVTEASLNFGGQNRELWCHGGEGKFVSDMITQSKEFAKSCLWFTSLISNQAHLKIAYNQLEKVEAVDVRTISMGQGNKTSRILAWSFHTPEEQTQWMAKKKVQKEIDIVVAPEPDEEKVIKPETLEVLDTEPVPETVEETKTEIVPKPKAKKVSKVKTEEVLESNLVVESETEAALKPKTKKVSKLKTPQLSEPETAEESENETVPKLKTKKVSKLKTVEKEPKAIPPVDL</sequence>
<organism evidence="9 10">
    <name type="scientific">Pedobacter cryophilus</name>
    <dbReference type="NCBI Taxonomy" id="2571271"/>
    <lineage>
        <taxon>Bacteria</taxon>
        <taxon>Pseudomonadati</taxon>
        <taxon>Bacteroidota</taxon>
        <taxon>Sphingobacteriia</taxon>
        <taxon>Sphingobacteriales</taxon>
        <taxon>Sphingobacteriaceae</taxon>
        <taxon>Pedobacter</taxon>
    </lineage>
</organism>
<evidence type="ECO:0000256" key="4">
    <source>
        <dbReference type="ARBA" id="ARBA00022603"/>
    </source>
</evidence>
<name>A0A4U1BUK1_9SPHI</name>
<evidence type="ECO:0000256" key="2">
    <source>
        <dbReference type="ARBA" id="ARBA00022490"/>
    </source>
</evidence>
<dbReference type="InterPro" id="IPR017182">
    <property type="entry name" value="METTL16/PsiM"/>
</dbReference>
<dbReference type="AlphaFoldDB" id="A0A4U1BUK1"/>
<dbReference type="GO" id="GO:0070475">
    <property type="term" value="P:rRNA base methylation"/>
    <property type="evidence" value="ECO:0007669"/>
    <property type="project" value="TreeGrafter"/>
</dbReference>
<dbReference type="PIRSF" id="PIRSF037350">
    <property type="entry name" value="Mtase_ZK1128_prd"/>
    <property type="match status" value="1"/>
</dbReference>
<dbReference type="PANTHER" id="PTHR13393:SF0">
    <property type="entry name" value="RNA N6-ADENOSINE-METHYLTRANSFERASE METTL16"/>
    <property type="match status" value="1"/>
</dbReference>
<dbReference type="PANTHER" id="PTHR13393">
    <property type="entry name" value="SAM-DEPENDENT METHYLTRANSFERASE"/>
    <property type="match status" value="1"/>
</dbReference>
<evidence type="ECO:0000256" key="3">
    <source>
        <dbReference type="ARBA" id="ARBA00022552"/>
    </source>
</evidence>
<keyword evidence="6 7" id="KW-0949">S-adenosyl-L-methionine</keyword>
<comment type="similarity">
    <text evidence="1 7">Belongs to the methyltransferase superfamily. METTL16/RlmF family.</text>
</comment>
<comment type="function">
    <text evidence="7">Specifically methylates the adenine in position 1618 of 23S rRNA.</text>
</comment>
<feature type="region of interest" description="Disordered" evidence="8">
    <location>
        <begin position="1"/>
        <end position="22"/>
    </location>
</feature>
<dbReference type="GO" id="GO:0052907">
    <property type="term" value="F:23S rRNA (adenine(1618)-N(6))-methyltransferase activity"/>
    <property type="evidence" value="ECO:0007669"/>
    <property type="project" value="UniProtKB-EC"/>
</dbReference>
<reference evidence="9 10" key="1">
    <citation type="submission" date="2019-04" db="EMBL/GenBank/DDBJ databases">
        <title>Pedobacter sp. AR-3-17 sp. nov., isolated from Arctic soil.</title>
        <authorList>
            <person name="Dahal R.H."/>
            <person name="Kim D.-U."/>
        </authorList>
    </citation>
    <scope>NUCLEOTIDE SEQUENCE [LARGE SCALE GENOMIC DNA]</scope>
    <source>
        <strain evidence="9 10">AR-3-17</strain>
    </source>
</reference>
<dbReference type="OrthoDB" id="1115728at2"/>
<evidence type="ECO:0000256" key="8">
    <source>
        <dbReference type="SAM" id="MobiDB-lite"/>
    </source>
</evidence>
<dbReference type="EMBL" id="SWBP01000008">
    <property type="protein sequence ID" value="TKB95578.1"/>
    <property type="molecule type" value="Genomic_DNA"/>
</dbReference>
<proteinExistence type="inferred from homology"/>
<accession>A0A4U1BUK1</accession>
<keyword evidence="3 7" id="KW-0698">rRNA processing</keyword>
<evidence type="ECO:0000256" key="5">
    <source>
        <dbReference type="ARBA" id="ARBA00022679"/>
    </source>
</evidence>
<dbReference type="RefSeq" id="WP_136827624.1">
    <property type="nucleotide sequence ID" value="NZ_SWBP01000008.1"/>
</dbReference>
<comment type="caution">
    <text evidence="9">The sequence shown here is derived from an EMBL/GenBank/DDBJ whole genome shotgun (WGS) entry which is preliminary data.</text>
</comment>
<evidence type="ECO:0000313" key="9">
    <source>
        <dbReference type="EMBL" id="TKB95578.1"/>
    </source>
</evidence>
<evidence type="ECO:0000256" key="6">
    <source>
        <dbReference type="ARBA" id="ARBA00022691"/>
    </source>
</evidence>
<keyword evidence="4 7" id="KW-0489">Methyltransferase</keyword>
<dbReference type="NCBIfam" id="NF008725">
    <property type="entry name" value="PRK11727.1"/>
    <property type="match status" value="1"/>
</dbReference>
<gene>
    <name evidence="7 9" type="primary">rlmF</name>
    <name evidence="9" type="ORF">FA046_16390</name>
</gene>
<protein>
    <recommendedName>
        <fullName evidence="7">Ribosomal RNA large subunit methyltransferase F</fullName>
        <ecNumber evidence="7">2.1.1.181</ecNumber>
    </recommendedName>
    <alternativeName>
        <fullName evidence="7">23S rRNA mA1618 methyltransferase</fullName>
    </alternativeName>
    <alternativeName>
        <fullName evidence="7">rRNA adenine N-6-methyltransferase</fullName>
    </alternativeName>
</protein>
<dbReference type="EC" id="2.1.1.181" evidence="7"/>
<feature type="region of interest" description="Disordered" evidence="8">
    <location>
        <begin position="393"/>
        <end position="432"/>
    </location>
</feature>
<keyword evidence="5 7" id="KW-0808">Transferase</keyword>
<dbReference type="InterPro" id="IPR010286">
    <property type="entry name" value="METTL16/RlmF"/>
</dbReference>
<dbReference type="HAMAP" id="MF_01848">
    <property type="entry name" value="23SrRNA_methyltr_F"/>
    <property type="match status" value="1"/>
</dbReference>
<dbReference type="Pfam" id="PF05971">
    <property type="entry name" value="Methyltransf_10"/>
    <property type="match status" value="1"/>
</dbReference>